<accession>A0A5C3LSM7</accession>
<dbReference type="OrthoDB" id="2603374at2759"/>
<organism evidence="1 2">
    <name type="scientific">Crucibulum laeve</name>
    <dbReference type="NCBI Taxonomy" id="68775"/>
    <lineage>
        <taxon>Eukaryota</taxon>
        <taxon>Fungi</taxon>
        <taxon>Dikarya</taxon>
        <taxon>Basidiomycota</taxon>
        <taxon>Agaricomycotina</taxon>
        <taxon>Agaricomycetes</taxon>
        <taxon>Agaricomycetidae</taxon>
        <taxon>Agaricales</taxon>
        <taxon>Agaricineae</taxon>
        <taxon>Nidulariaceae</taxon>
        <taxon>Crucibulum</taxon>
    </lineage>
</organism>
<dbReference type="Proteomes" id="UP000308652">
    <property type="component" value="Unassembled WGS sequence"/>
</dbReference>
<dbReference type="AlphaFoldDB" id="A0A5C3LSM7"/>
<proteinExistence type="predicted"/>
<evidence type="ECO:0000313" key="1">
    <source>
        <dbReference type="EMBL" id="TFK31781.1"/>
    </source>
</evidence>
<dbReference type="EMBL" id="ML213709">
    <property type="protein sequence ID" value="TFK31781.1"/>
    <property type="molecule type" value="Genomic_DNA"/>
</dbReference>
<name>A0A5C3LSM7_9AGAR</name>
<sequence length="153" mass="17486">MQSRSRSRSRSRRASCSSRTVKLRRNSLYITTQPVVPTYPGKYHWSLLVTDNDGRITRHHWAGLGGSRGPQFAEGYLMQDIQSTHSATKNGFYTGYFRIKGCKNLDYGNLHWICRSTYGLGYPTVNANRASNVSCRTWLIYILKCLCVYTCLS</sequence>
<gene>
    <name evidence="1" type="ORF">BDQ12DRAFT_660068</name>
</gene>
<protein>
    <submittedName>
        <fullName evidence="1">Uncharacterized protein</fullName>
    </submittedName>
</protein>
<evidence type="ECO:0000313" key="2">
    <source>
        <dbReference type="Proteomes" id="UP000308652"/>
    </source>
</evidence>
<reference evidence="1 2" key="1">
    <citation type="journal article" date="2019" name="Nat. Ecol. Evol.">
        <title>Megaphylogeny resolves global patterns of mushroom evolution.</title>
        <authorList>
            <person name="Varga T."/>
            <person name="Krizsan K."/>
            <person name="Foldi C."/>
            <person name="Dima B."/>
            <person name="Sanchez-Garcia M."/>
            <person name="Sanchez-Ramirez S."/>
            <person name="Szollosi G.J."/>
            <person name="Szarkandi J.G."/>
            <person name="Papp V."/>
            <person name="Albert L."/>
            <person name="Andreopoulos W."/>
            <person name="Angelini C."/>
            <person name="Antonin V."/>
            <person name="Barry K.W."/>
            <person name="Bougher N.L."/>
            <person name="Buchanan P."/>
            <person name="Buyck B."/>
            <person name="Bense V."/>
            <person name="Catcheside P."/>
            <person name="Chovatia M."/>
            <person name="Cooper J."/>
            <person name="Damon W."/>
            <person name="Desjardin D."/>
            <person name="Finy P."/>
            <person name="Geml J."/>
            <person name="Haridas S."/>
            <person name="Hughes K."/>
            <person name="Justo A."/>
            <person name="Karasinski D."/>
            <person name="Kautmanova I."/>
            <person name="Kiss B."/>
            <person name="Kocsube S."/>
            <person name="Kotiranta H."/>
            <person name="LaButti K.M."/>
            <person name="Lechner B.E."/>
            <person name="Liimatainen K."/>
            <person name="Lipzen A."/>
            <person name="Lukacs Z."/>
            <person name="Mihaltcheva S."/>
            <person name="Morgado L.N."/>
            <person name="Niskanen T."/>
            <person name="Noordeloos M.E."/>
            <person name="Ohm R.A."/>
            <person name="Ortiz-Santana B."/>
            <person name="Ovrebo C."/>
            <person name="Racz N."/>
            <person name="Riley R."/>
            <person name="Savchenko A."/>
            <person name="Shiryaev A."/>
            <person name="Soop K."/>
            <person name="Spirin V."/>
            <person name="Szebenyi C."/>
            <person name="Tomsovsky M."/>
            <person name="Tulloss R.E."/>
            <person name="Uehling J."/>
            <person name="Grigoriev I.V."/>
            <person name="Vagvolgyi C."/>
            <person name="Papp T."/>
            <person name="Martin F.M."/>
            <person name="Miettinen O."/>
            <person name="Hibbett D.S."/>
            <person name="Nagy L.G."/>
        </authorList>
    </citation>
    <scope>NUCLEOTIDE SEQUENCE [LARGE SCALE GENOMIC DNA]</scope>
    <source>
        <strain evidence="1 2">CBS 166.37</strain>
    </source>
</reference>
<keyword evidence="2" id="KW-1185">Reference proteome</keyword>